<dbReference type="Gene3D" id="1.20.1280.290">
    <property type="match status" value="1"/>
</dbReference>
<sequence>MILDVLSAFFGVIYFAAWSVSFYPQPLLNLRRKSTSGTTIDFPLINTLGFAAYLTSNMAFYYSPLIRAQYAARYNGLTPTVKFNDIAFAAHGLLLSAITTSQYFYARAWGFSPSLGNRPSRFILGIFFGCVVGIVIVLFVVLGSPDRDSTHGAVSSWVWLDAIYAISYVKLVITLIKYTPQVIVNYRNQSTQGWSILQILLDFSGGILSITQQSIDSYLQRDWSGITGNPVKFALGNVSMLYDLIFMTQHYLLYPNDDGKPQEVASLLETDEERRID</sequence>
<evidence type="ECO:0008006" key="14">
    <source>
        <dbReference type="Google" id="ProtNLM"/>
    </source>
</evidence>
<feature type="transmembrane region" description="Helical" evidence="11">
    <location>
        <begin position="44"/>
        <end position="66"/>
    </location>
</feature>
<dbReference type="GO" id="GO:0015293">
    <property type="term" value="F:symporter activity"/>
    <property type="evidence" value="ECO:0007669"/>
    <property type="project" value="UniProtKB-KW"/>
</dbReference>
<evidence type="ECO:0000256" key="3">
    <source>
        <dbReference type="ARBA" id="ARBA00022448"/>
    </source>
</evidence>
<dbReference type="PANTHER" id="PTHR13131:SF5">
    <property type="entry name" value="CYSTINOSIN"/>
    <property type="match status" value="1"/>
</dbReference>
<keyword evidence="6" id="KW-0769">Symport</keyword>
<reference evidence="12" key="2">
    <citation type="submission" date="2023-05" db="EMBL/GenBank/DDBJ databases">
        <authorList>
            <consortium name="Lawrence Berkeley National Laboratory"/>
            <person name="Steindorff A."/>
            <person name="Hensen N."/>
            <person name="Bonometti L."/>
            <person name="Westerberg I."/>
            <person name="Brannstrom I.O."/>
            <person name="Guillou S."/>
            <person name="Cros-Aarteil S."/>
            <person name="Calhoun S."/>
            <person name="Haridas S."/>
            <person name="Kuo A."/>
            <person name="Mondo S."/>
            <person name="Pangilinan J."/>
            <person name="Riley R."/>
            <person name="Labutti K."/>
            <person name="Andreopoulos B."/>
            <person name="Lipzen A."/>
            <person name="Chen C."/>
            <person name="Yanf M."/>
            <person name="Daum C."/>
            <person name="Ng V."/>
            <person name="Clum A."/>
            <person name="Ohm R."/>
            <person name="Martin F."/>
            <person name="Silar P."/>
            <person name="Natvig D."/>
            <person name="Lalanne C."/>
            <person name="Gautier V."/>
            <person name="Ament-Velasquez S.L."/>
            <person name="Kruys A."/>
            <person name="Hutchinson M.I."/>
            <person name="Powell A.J."/>
            <person name="Barry K."/>
            <person name="Miller A.N."/>
            <person name="Grigoriev I.V."/>
            <person name="Debuchy R."/>
            <person name="Gladieux P."/>
            <person name="Thoren M.H."/>
            <person name="Johannesson H."/>
        </authorList>
    </citation>
    <scope>NUCLEOTIDE SEQUENCE</scope>
    <source>
        <strain evidence="12">CBS 359.72</strain>
    </source>
</reference>
<reference evidence="12" key="1">
    <citation type="journal article" date="2023" name="Mol. Phylogenet. Evol.">
        <title>Genome-scale phylogeny and comparative genomics of the fungal order Sordariales.</title>
        <authorList>
            <person name="Hensen N."/>
            <person name="Bonometti L."/>
            <person name="Westerberg I."/>
            <person name="Brannstrom I.O."/>
            <person name="Guillou S."/>
            <person name="Cros-Aarteil S."/>
            <person name="Calhoun S."/>
            <person name="Haridas S."/>
            <person name="Kuo A."/>
            <person name="Mondo S."/>
            <person name="Pangilinan J."/>
            <person name="Riley R."/>
            <person name="LaButti K."/>
            <person name="Andreopoulos B."/>
            <person name="Lipzen A."/>
            <person name="Chen C."/>
            <person name="Yan M."/>
            <person name="Daum C."/>
            <person name="Ng V."/>
            <person name="Clum A."/>
            <person name="Steindorff A."/>
            <person name="Ohm R.A."/>
            <person name="Martin F."/>
            <person name="Silar P."/>
            <person name="Natvig D.O."/>
            <person name="Lalanne C."/>
            <person name="Gautier V."/>
            <person name="Ament-Velasquez S.L."/>
            <person name="Kruys A."/>
            <person name="Hutchinson M.I."/>
            <person name="Powell A.J."/>
            <person name="Barry K."/>
            <person name="Miller A.N."/>
            <person name="Grigoriev I.V."/>
            <person name="Debuchy R."/>
            <person name="Gladieux P."/>
            <person name="Hiltunen Thoren M."/>
            <person name="Johannesson H."/>
        </authorList>
    </citation>
    <scope>NUCLEOTIDE SEQUENCE</scope>
    <source>
        <strain evidence="12">CBS 359.72</strain>
    </source>
</reference>
<comment type="similarity">
    <text evidence="2">Belongs to the cystinosin family.</text>
</comment>
<dbReference type="GO" id="GO:0005774">
    <property type="term" value="C:vacuolar membrane"/>
    <property type="evidence" value="ECO:0007669"/>
    <property type="project" value="TreeGrafter"/>
</dbReference>
<evidence type="ECO:0000256" key="11">
    <source>
        <dbReference type="SAM" id="Phobius"/>
    </source>
</evidence>
<comment type="catalytic activity">
    <reaction evidence="10">
        <text>L-cystine(out) + H(+)(out) = L-cystine(in) + H(+)(in)</text>
        <dbReference type="Rhea" id="RHEA:66172"/>
        <dbReference type="ChEBI" id="CHEBI:15378"/>
        <dbReference type="ChEBI" id="CHEBI:35491"/>
    </reaction>
    <physiologicalReaction direction="left-to-right" evidence="10">
        <dbReference type="Rhea" id="RHEA:66173"/>
    </physiologicalReaction>
</comment>
<evidence type="ECO:0000256" key="1">
    <source>
        <dbReference type="ARBA" id="ARBA00004155"/>
    </source>
</evidence>
<feature type="transmembrane region" description="Helical" evidence="11">
    <location>
        <begin position="86"/>
        <end position="106"/>
    </location>
</feature>
<accession>A0AAN7HHZ1</accession>
<keyword evidence="9" id="KW-0458">Lysosome</keyword>
<dbReference type="GO" id="GO:0015184">
    <property type="term" value="F:L-cystine transmembrane transporter activity"/>
    <property type="evidence" value="ECO:0007669"/>
    <property type="project" value="TreeGrafter"/>
</dbReference>
<evidence type="ECO:0000256" key="7">
    <source>
        <dbReference type="ARBA" id="ARBA00022989"/>
    </source>
</evidence>
<evidence type="ECO:0000313" key="12">
    <source>
        <dbReference type="EMBL" id="KAK4246257.1"/>
    </source>
</evidence>
<keyword evidence="8 11" id="KW-0472">Membrane</keyword>
<comment type="subcellular location">
    <subcellularLocation>
        <location evidence="1">Lysosome membrane</location>
        <topology evidence="1">Multi-pass membrane protein</topology>
    </subcellularLocation>
</comment>
<dbReference type="InterPro" id="IPR005282">
    <property type="entry name" value="LC_transporter"/>
</dbReference>
<feature type="transmembrane region" description="Helical" evidence="11">
    <location>
        <begin position="6"/>
        <end position="23"/>
    </location>
</feature>
<name>A0AAN7HHZ1_9PEZI</name>
<dbReference type="GO" id="GO:0000324">
    <property type="term" value="C:fungal-type vacuole"/>
    <property type="evidence" value="ECO:0007669"/>
    <property type="project" value="TreeGrafter"/>
</dbReference>
<keyword evidence="4 11" id="KW-0812">Transmembrane</keyword>
<gene>
    <name evidence="12" type="ORF">C7999DRAFT_42250</name>
</gene>
<dbReference type="Proteomes" id="UP001303647">
    <property type="component" value="Unassembled WGS sequence"/>
</dbReference>
<keyword evidence="3" id="KW-0813">Transport</keyword>
<keyword evidence="5" id="KW-0677">Repeat</keyword>
<evidence type="ECO:0000313" key="13">
    <source>
        <dbReference type="Proteomes" id="UP001303647"/>
    </source>
</evidence>
<feature type="transmembrane region" description="Helical" evidence="11">
    <location>
        <begin position="156"/>
        <end position="178"/>
    </location>
</feature>
<protein>
    <recommendedName>
        <fullName evidence="14">Cystinosin</fullName>
    </recommendedName>
</protein>
<comment type="caution">
    <text evidence="12">The sequence shown here is derived from an EMBL/GenBank/DDBJ whole genome shotgun (WGS) entry which is preliminary data.</text>
</comment>
<keyword evidence="13" id="KW-1185">Reference proteome</keyword>
<evidence type="ECO:0000256" key="8">
    <source>
        <dbReference type="ARBA" id="ARBA00023136"/>
    </source>
</evidence>
<dbReference type="SMART" id="SM00679">
    <property type="entry name" value="CTNS"/>
    <property type="match status" value="2"/>
</dbReference>
<dbReference type="EMBL" id="MU857678">
    <property type="protein sequence ID" value="KAK4246257.1"/>
    <property type="molecule type" value="Genomic_DNA"/>
</dbReference>
<dbReference type="Pfam" id="PF04193">
    <property type="entry name" value="PQ-loop"/>
    <property type="match status" value="2"/>
</dbReference>
<organism evidence="12 13">
    <name type="scientific">Corynascus novoguineensis</name>
    <dbReference type="NCBI Taxonomy" id="1126955"/>
    <lineage>
        <taxon>Eukaryota</taxon>
        <taxon>Fungi</taxon>
        <taxon>Dikarya</taxon>
        <taxon>Ascomycota</taxon>
        <taxon>Pezizomycotina</taxon>
        <taxon>Sordariomycetes</taxon>
        <taxon>Sordariomycetidae</taxon>
        <taxon>Sordariales</taxon>
        <taxon>Chaetomiaceae</taxon>
        <taxon>Corynascus</taxon>
    </lineage>
</organism>
<keyword evidence="7 11" id="KW-1133">Transmembrane helix</keyword>
<dbReference type="AlphaFoldDB" id="A0AAN7HHZ1"/>
<feature type="transmembrane region" description="Helical" evidence="11">
    <location>
        <begin position="122"/>
        <end position="144"/>
    </location>
</feature>
<dbReference type="FunFam" id="1.20.1280.290:FF:000016">
    <property type="entry name" value="Cystinosin homolog"/>
    <property type="match status" value="1"/>
</dbReference>
<proteinExistence type="inferred from homology"/>
<evidence type="ECO:0000256" key="6">
    <source>
        <dbReference type="ARBA" id="ARBA00022847"/>
    </source>
</evidence>
<dbReference type="InterPro" id="IPR006603">
    <property type="entry name" value="PQ-loop_rpt"/>
</dbReference>
<evidence type="ECO:0000256" key="9">
    <source>
        <dbReference type="ARBA" id="ARBA00023228"/>
    </source>
</evidence>
<dbReference type="PANTHER" id="PTHR13131">
    <property type="entry name" value="CYSTINOSIN"/>
    <property type="match status" value="1"/>
</dbReference>
<evidence type="ECO:0000256" key="4">
    <source>
        <dbReference type="ARBA" id="ARBA00022692"/>
    </source>
</evidence>
<evidence type="ECO:0000256" key="5">
    <source>
        <dbReference type="ARBA" id="ARBA00022737"/>
    </source>
</evidence>
<evidence type="ECO:0000256" key="2">
    <source>
        <dbReference type="ARBA" id="ARBA00006855"/>
    </source>
</evidence>
<evidence type="ECO:0000256" key="10">
    <source>
        <dbReference type="ARBA" id="ARBA00048473"/>
    </source>
</evidence>